<dbReference type="STRING" id="237258.SAMN04489756_11261"/>
<dbReference type="SUPFAM" id="SSF110296">
    <property type="entry name" value="Oligoxyloglucan reducing end-specific cellobiohydrolase"/>
    <property type="match status" value="2"/>
</dbReference>
<evidence type="ECO:0000256" key="1">
    <source>
        <dbReference type="ARBA" id="ARBA00022729"/>
    </source>
</evidence>
<dbReference type="Proteomes" id="UP000095601">
    <property type="component" value="Unassembled WGS sequence"/>
</dbReference>
<dbReference type="Gene3D" id="2.130.10.10">
    <property type="entry name" value="YVTN repeat-like/Quinoprotein amine dehydrogenase"/>
    <property type="match status" value="2"/>
</dbReference>
<dbReference type="KEGG" id="cnr:EB819_01065"/>
<name>A0A1E5UCQ0_9FLAO</name>
<evidence type="ECO:0000259" key="4">
    <source>
        <dbReference type="Pfam" id="PF18962"/>
    </source>
</evidence>
<evidence type="ECO:0000313" key="5">
    <source>
        <dbReference type="EMBL" id="OEL10703.1"/>
    </source>
</evidence>
<dbReference type="Pfam" id="PF18962">
    <property type="entry name" value="Por_Secre_tail"/>
    <property type="match status" value="1"/>
</dbReference>
<keyword evidence="1 3" id="KW-0732">Signal</keyword>
<dbReference type="InterPro" id="IPR015943">
    <property type="entry name" value="WD40/YVTN_repeat-like_dom_sf"/>
</dbReference>
<feature type="chain" id="PRO_5009186829" evidence="3">
    <location>
        <begin position="21"/>
        <end position="933"/>
    </location>
</feature>
<protein>
    <submittedName>
        <fullName evidence="5">Por secretion system C-terminal sorting domain protein</fullName>
    </submittedName>
</protein>
<gene>
    <name evidence="5" type="ORF">BHF72_0248</name>
</gene>
<dbReference type="NCBIfam" id="TIGR04183">
    <property type="entry name" value="Por_Secre_tail"/>
    <property type="match status" value="1"/>
</dbReference>
<dbReference type="OrthoDB" id="9757947at2"/>
<evidence type="ECO:0000256" key="2">
    <source>
        <dbReference type="SAM" id="Coils"/>
    </source>
</evidence>
<feature type="domain" description="Secretion system C-terminal sorting" evidence="4">
    <location>
        <begin position="861"/>
        <end position="932"/>
    </location>
</feature>
<keyword evidence="6" id="KW-1185">Reference proteome</keyword>
<dbReference type="RefSeq" id="WP_083250185.1">
    <property type="nucleotide sequence ID" value="NZ_CP034157.1"/>
</dbReference>
<dbReference type="InterPro" id="IPR026444">
    <property type="entry name" value="Secre_tail"/>
</dbReference>
<comment type="caution">
    <text evidence="5">The sequence shown here is derived from an EMBL/GenBank/DDBJ whole genome shotgun (WGS) entry which is preliminary data.</text>
</comment>
<feature type="coiled-coil region" evidence="2">
    <location>
        <begin position="20"/>
        <end position="47"/>
    </location>
</feature>
<proteinExistence type="predicted"/>
<feature type="signal peptide" evidence="3">
    <location>
        <begin position="1"/>
        <end position="20"/>
    </location>
</feature>
<dbReference type="EMBL" id="MKGI01000075">
    <property type="protein sequence ID" value="OEL10703.1"/>
    <property type="molecule type" value="Genomic_DNA"/>
</dbReference>
<accession>A0A1E5UCQ0</accession>
<evidence type="ECO:0000313" key="6">
    <source>
        <dbReference type="Proteomes" id="UP000095601"/>
    </source>
</evidence>
<reference evidence="5 6" key="1">
    <citation type="submission" date="2016-09" db="EMBL/GenBank/DDBJ databases">
        <authorList>
            <person name="Capua I."/>
            <person name="De Benedictis P."/>
            <person name="Joannis T."/>
            <person name="Lombin L.H."/>
            <person name="Cattoli G."/>
        </authorList>
    </citation>
    <scope>NUCLEOTIDE SEQUENCE [LARGE SCALE GENOMIC DNA]</scope>
    <source>
        <strain evidence="5 6">NRS-1</strain>
    </source>
</reference>
<dbReference type="PATRIC" id="fig|237258.4.peg.437"/>
<evidence type="ECO:0000256" key="3">
    <source>
        <dbReference type="SAM" id="SignalP"/>
    </source>
</evidence>
<keyword evidence="2" id="KW-0175">Coiled coil</keyword>
<organism evidence="5 6">
    <name type="scientific">Cloacibacterium normanense</name>
    <dbReference type="NCBI Taxonomy" id="237258"/>
    <lineage>
        <taxon>Bacteria</taxon>
        <taxon>Pseudomonadati</taxon>
        <taxon>Bacteroidota</taxon>
        <taxon>Flavobacteriia</taxon>
        <taxon>Flavobacteriales</taxon>
        <taxon>Weeksellaceae</taxon>
    </lineage>
</organism>
<sequence>MKKNYLFTFLILLFVSNMKAQTLNEKRAVLENHIQNIKDNASKLKSDGQVPPKEYNIRDLKNTIDPVTGENKFQSLVKLNNEIKSGKYAPKQNISLLGNIISNSNQRINSINNTQWFERGPYSVGGRTRAILFDPNDATGKRVFAGGVSGGLWVNNDITNASSEWSPINDFWANTSISCIASDPNNPQVIYVGTGESCTNDAIGSGVWKTTNGGTTWTQIFNPAITYTANGRRNGIFYVNDIKVRNNAGTSELYVAVSGGSVDGTLSGYYDTGLYKSTDGGSNFTRLNTFYLTTSGSTGLPIHHSIQQIEIASDNAIWVSTRTSGFTGINSGGKIFRSTDGTTFTNVYNANLPGSRVQIALSKTNGAVAYGLLQGSGTTEPVRIIKTTDTGATWAASNVVNSGVTLPQDKDTGIPANDFTRGQSFYDLVIVTDPTNDATVYVGGIDLFRSTNSGSTWTQISKWSNNNQLATLSVSQVHADQHAIVFNPKNSSQIAFGNDGGIYFCANKTNIATTTGIPVRNNRYNVTQFYDAKMNPTKTNSTEEILAGAQDNGTRRFTGAPLANNLYSDAYYDGGDGAFVEFDDNNLYKINSYVYNNHYLYHAASNSYVDLLLAPDNDLGHFINEAALDRNLDIFYSYGNKDNTTKEITLNRVDGLSTNPLNLGRSKIILGNFTDEDVSYLATSPYQTAYTTLMVGFDNGRLFKITYANTGIYQISELTVPFVGAISDIQYGTNDNEIIVTISNYNTISVFYTTDGGTTWNSKEGNLPDMPIRSALMNPENKNEVILGTELGVWGTTNFLSATPTWSQYTNGLGNVRVTNLDYRPSTRTVLASTYGRGIFTTMNDTNLATTETSVEEIYRVYPNPTRGDFYLKMNAKHKNVTVNVFDISGKLVFTKNGVNPEEKISPSLPKGHYIVKVEKEGEYIFSSKLIVR</sequence>
<dbReference type="AlphaFoldDB" id="A0A1E5UCQ0"/>